<dbReference type="RefSeq" id="WP_197529745.1">
    <property type="nucleotide sequence ID" value="NZ_CP036349.1"/>
</dbReference>
<accession>A0A518K4S6</accession>
<keyword evidence="4" id="KW-1185">Reference proteome</keyword>
<feature type="region of interest" description="Disordered" evidence="1">
    <location>
        <begin position="272"/>
        <end position="309"/>
    </location>
</feature>
<dbReference type="Proteomes" id="UP000316426">
    <property type="component" value="Chromosome"/>
</dbReference>
<dbReference type="EMBL" id="CP036349">
    <property type="protein sequence ID" value="QDV72800.1"/>
    <property type="molecule type" value="Genomic_DNA"/>
</dbReference>
<evidence type="ECO:0008006" key="5">
    <source>
        <dbReference type="Google" id="ProtNLM"/>
    </source>
</evidence>
<dbReference type="AlphaFoldDB" id="A0A518K4S6"/>
<evidence type="ECO:0000256" key="2">
    <source>
        <dbReference type="SAM" id="SignalP"/>
    </source>
</evidence>
<feature type="signal peptide" evidence="2">
    <location>
        <begin position="1"/>
        <end position="24"/>
    </location>
</feature>
<dbReference type="KEGG" id="bmei:Spa11_09820"/>
<evidence type="ECO:0000256" key="1">
    <source>
        <dbReference type="SAM" id="MobiDB-lite"/>
    </source>
</evidence>
<gene>
    <name evidence="3" type="ORF">Spa11_09820</name>
</gene>
<reference evidence="3 4" key="1">
    <citation type="submission" date="2019-02" db="EMBL/GenBank/DDBJ databases">
        <title>Deep-cultivation of Planctomycetes and their phenomic and genomic characterization uncovers novel biology.</title>
        <authorList>
            <person name="Wiegand S."/>
            <person name="Jogler M."/>
            <person name="Boedeker C."/>
            <person name="Pinto D."/>
            <person name="Vollmers J."/>
            <person name="Rivas-Marin E."/>
            <person name="Kohn T."/>
            <person name="Peeters S.H."/>
            <person name="Heuer A."/>
            <person name="Rast P."/>
            <person name="Oberbeckmann S."/>
            <person name="Bunk B."/>
            <person name="Jeske O."/>
            <person name="Meyerdierks A."/>
            <person name="Storesund J.E."/>
            <person name="Kallscheuer N."/>
            <person name="Luecker S."/>
            <person name="Lage O.M."/>
            <person name="Pohl T."/>
            <person name="Merkel B.J."/>
            <person name="Hornburger P."/>
            <person name="Mueller R.-W."/>
            <person name="Bruemmer F."/>
            <person name="Labrenz M."/>
            <person name="Spormann A.M."/>
            <person name="Op den Camp H."/>
            <person name="Overmann J."/>
            <person name="Amann R."/>
            <person name="Jetten M.S.M."/>
            <person name="Mascher T."/>
            <person name="Medema M.H."/>
            <person name="Devos D.P."/>
            <person name="Kaster A.-K."/>
            <person name="Ovreas L."/>
            <person name="Rohde M."/>
            <person name="Galperin M.Y."/>
            <person name="Jogler C."/>
        </authorList>
    </citation>
    <scope>NUCLEOTIDE SEQUENCE [LARGE SCALE GENOMIC DNA]</scope>
    <source>
        <strain evidence="3 4">Spa11</strain>
    </source>
</reference>
<protein>
    <recommendedName>
        <fullName evidence="5">Secreted protein</fullName>
    </recommendedName>
</protein>
<evidence type="ECO:0000313" key="3">
    <source>
        <dbReference type="EMBL" id="QDV72800.1"/>
    </source>
</evidence>
<feature type="chain" id="PRO_5021898183" description="Secreted protein" evidence="2">
    <location>
        <begin position="25"/>
        <end position="309"/>
    </location>
</feature>
<feature type="region of interest" description="Disordered" evidence="1">
    <location>
        <begin position="38"/>
        <end position="59"/>
    </location>
</feature>
<feature type="compositionally biased region" description="Basic and acidic residues" evidence="1">
    <location>
        <begin position="273"/>
        <end position="300"/>
    </location>
</feature>
<sequence precursor="true">MSLRACLYLLMAASVLAVSAWTNAAEPAVTVADDAAVETPAETQADEPEAGEAPADASSEPIGLFDAMEKDLVEVTFVAKNDEQGRVIVANKTDQPVNFRMPNAFVGVPVLAQFGGGAGGGGLGGGGGGTQAVGGGGGGLGGGGMGGGGMGGGAFSVAPEKAAKINVPLVCLEHGKRIPSSKKPYKIVPAEDELSSKPEVIELLTALGRGQLNRDAAQAAVWHSTDDMSWQELAAKLDGTERSTVRNAYFTAAEIQAAIAYHSEAVRLAAVKAAERADSEGDDSEKSMSDEAMSDRRSYDEAGEVVSEG</sequence>
<proteinExistence type="predicted"/>
<keyword evidence="2" id="KW-0732">Signal</keyword>
<evidence type="ECO:0000313" key="4">
    <source>
        <dbReference type="Proteomes" id="UP000316426"/>
    </source>
</evidence>
<organism evidence="3 4">
    <name type="scientific">Botrimarina mediterranea</name>
    <dbReference type="NCBI Taxonomy" id="2528022"/>
    <lineage>
        <taxon>Bacteria</taxon>
        <taxon>Pseudomonadati</taxon>
        <taxon>Planctomycetota</taxon>
        <taxon>Planctomycetia</taxon>
        <taxon>Pirellulales</taxon>
        <taxon>Lacipirellulaceae</taxon>
        <taxon>Botrimarina</taxon>
    </lineage>
</organism>
<name>A0A518K4S6_9BACT</name>